<comment type="caution">
    <text evidence="1">The sequence shown here is derived from an EMBL/GenBank/DDBJ whole genome shotgun (WGS) entry which is preliminary data.</text>
</comment>
<keyword evidence="2" id="KW-1185">Reference proteome</keyword>
<gene>
    <name evidence="1" type="ORF">TEOVI_000817000</name>
</gene>
<accession>A0A1G4I6M0</accession>
<dbReference type="AlphaFoldDB" id="A0A1G4I6M0"/>
<name>A0A1G4I6M0_TRYEQ</name>
<evidence type="ECO:0000313" key="2">
    <source>
        <dbReference type="Proteomes" id="UP000195570"/>
    </source>
</evidence>
<evidence type="ECO:0000313" key="1">
    <source>
        <dbReference type="EMBL" id="SCU67454.1"/>
    </source>
</evidence>
<proteinExistence type="predicted"/>
<dbReference type="RefSeq" id="XP_067078768.1">
    <property type="nucleotide sequence ID" value="XM_067222667.1"/>
</dbReference>
<reference evidence="1" key="1">
    <citation type="submission" date="2016-09" db="EMBL/GenBank/DDBJ databases">
        <authorList>
            <person name="Hebert L."/>
            <person name="Moumen B."/>
        </authorList>
    </citation>
    <scope>NUCLEOTIDE SEQUENCE [LARGE SCALE GENOMIC DNA]</scope>
    <source>
        <strain evidence="1">OVI</strain>
    </source>
</reference>
<dbReference type="VEuPathDB" id="TriTrypDB:TEOVI_000817000"/>
<organism evidence="1 2">
    <name type="scientific">Trypanosoma equiperdum</name>
    <dbReference type="NCBI Taxonomy" id="5694"/>
    <lineage>
        <taxon>Eukaryota</taxon>
        <taxon>Discoba</taxon>
        <taxon>Euglenozoa</taxon>
        <taxon>Kinetoplastea</taxon>
        <taxon>Metakinetoplastina</taxon>
        <taxon>Trypanosomatida</taxon>
        <taxon>Trypanosomatidae</taxon>
        <taxon>Trypanosoma</taxon>
    </lineage>
</organism>
<dbReference type="EMBL" id="CZPT02000746">
    <property type="protein sequence ID" value="SCU67454.1"/>
    <property type="molecule type" value="Genomic_DNA"/>
</dbReference>
<protein>
    <submittedName>
        <fullName evidence="1">Uncharacterized protein</fullName>
    </submittedName>
</protein>
<dbReference type="GeneID" id="92382104"/>
<dbReference type="Proteomes" id="UP000195570">
    <property type="component" value="Unassembled WGS sequence"/>
</dbReference>
<sequence>MLPFLFPSFPAWRGVAASHYASIVPVGKNVGDIRTSVILPKKKMYTTLRPYGQPLSFSNTGFHLQEEQLPTLHRERNGSNNAMPLKFVHQTDRHGSDVSLALLCKLRHEGDAVLRSYTASGISSSEQRHRPLRSLPHAREMLHNYEVAAMEPSRLPLLPACSTVVNATTHREGEHSCPGAGSFSEEVEPPPLLRPLQVTTVIQWLFIKHGEFLLMLTPRCCAPGACGSRSKLLQRALAGSTIRTTWHDALSVFHCASRAVTLPPAAELLVDEPTLPSAIQLVKPQWSAPHSADEAAAILDGPIIPHTSLLSSGNGRSRLQSSMRRCLLLESVIEATRLGSTVTALQCHIKEVALHGGSNCQRTGVADPQFPQQPPLRVGNEIEVLFGVKDVGAGGKELQRIVVPYTTHDRDCDPAFSHDRRNYRRRRHAKRGGALRRASEQWVAPAISQNAELKLPDGKQLRRTLTLRNIAAENLRGRTTSVMNELRELKDNQSFCDGTFPNGGKKRPLRHRYFPGLWLFVGTSAAQLCSELAASSVSRGISHPLKGLPPVGRITDCDEQVGNKFRCWHSLGERPLSPWSEAGASTNTVPDFSELWIPLAVAVGSDGNCEAGSDSKRGCVPLNICSSGKGASYDVNADKSNIYCYLDCCSAEEVRMFPPRVFSRWEELQCFKVLSDGCLGQQPPRLVIHEMNNEGRQDVIEKWYNAAYEHDVCTMPLPYRGAATVADDAKLHYCYRLALHRERRRLGFDAV</sequence>